<dbReference type="Gene3D" id="3.30.420.10">
    <property type="entry name" value="Ribonuclease H-like superfamily/Ribonuclease H"/>
    <property type="match status" value="1"/>
</dbReference>
<dbReference type="Proteomes" id="UP001162162">
    <property type="component" value="Unassembled WGS sequence"/>
</dbReference>
<evidence type="ECO:0000256" key="1">
    <source>
        <dbReference type="SAM" id="Coils"/>
    </source>
</evidence>
<accession>A0AAV8X7Q8</accession>
<proteinExistence type="predicted"/>
<dbReference type="EMBL" id="JAPWTK010000974">
    <property type="protein sequence ID" value="KAJ8934838.1"/>
    <property type="molecule type" value="Genomic_DNA"/>
</dbReference>
<evidence type="ECO:0000313" key="3">
    <source>
        <dbReference type="Proteomes" id="UP001162162"/>
    </source>
</evidence>
<feature type="coiled-coil region" evidence="1">
    <location>
        <begin position="105"/>
        <end position="132"/>
    </location>
</feature>
<sequence>MRRVCAKLVPKVLTDDQKARRVETCQNFWTPANLQPRCGPPDFFLFPRLKTPMKGQHFGSVKNIQKACTDTLKAIPENDYRAAFDAWKTRWNRCGDAGGMLCRTKNKAHRQNKDLKKKHQHLEEERNKLIELVNSNQVSILTEKNHLNALLEEFRRQKQLNLTITQRLVICNEQVELIQSCIDQINNSQLDSITNLKPIKEKLSFKWDVLECLQNMLIKTRLQVAEKDAIISELQKQENYLKNEMKILKEGSEVIESNATGQDNDDERGFHIHFTLKDKHRERIKMEEGISIARIVKLQDEIDHLKIKIKALEDIKKDISNRVSFNEEVNVHLHEVRSSVFYRLQKTNQELEQIITKRMHLAQQMKISLGNIQESVDGKEVDISQLWERINQLALKVGRS</sequence>
<gene>
    <name evidence="2" type="ORF">NQ318_004580</name>
</gene>
<reference evidence="2" key="1">
    <citation type="journal article" date="2023" name="Insect Mol. Biol.">
        <title>Genome sequencing provides insights into the evolution of gene families encoding plant cell wall-degrading enzymes in longhorned beetles.</title>
        <authorList>
            <person name="Shin N.R."/>
            <person name="Okamura Y."/>
            <person name="Kirsch R."/>
            <person name="Pauchet Y."/>
        </authorList>
    </citation>
    <scope>NUCLEOTIDE SEQUENCE</scope>
    <source>
        <strain evidence="2">AMC_N1</strain>
    </source>
</reference>
<protein>
    <submittedName>
        <fullName evidence="2">Uncharacterized protein</fullName>
    </submittedName>
</protein>
<keyword evidence="1" id="KW-0175">Coiled coil</keyword>
<name>A0AAV8X7Q8_9CUCU</name>
<comment type="caution">
    <text evidence="2">The sequence shown here is derived from an EMBL/GenBank/DDBJ whole genome shotgun (WGS) entry which is preliminary data.</text>
</comment>
<dbReference type="AlphaFoldDB" id="A0AAV8X7Q8"/>
<evidence type="ECO:0000313" key="2">
    <source>
        <dbReference type="EMBL" id="KAJ8934838.1"/>
    </source>
</evidence>
<dbReference type="InterPro" id="IPR036397">
    <property type="entry name" value="RNaseH_sf"/>
</dbReference>
<organism evidence="2 3">
    <name type="scientific">Aromia moschata</name>
    <dbReference type="NCBI Taxonomy" id="1265417"/>
    <lineage>
        <taxon>Eukaryota</taxon>
        <taxon>Metazoa</taxon>
        <taxon>Ecdysozoa</taxon>
        <taxon>Arthropoda</taxon>
        <taxon>Hexapoda</taxon>
        <taxon>Insecta</taxon>
        <taxon>Pterygota</taxon>
        <taxon>Neoptera</taxon>
        <taxon>Endopterygota</taxon>
        <taxon>Coleoptera</taxon>
        <taxon>Polyphaga</taxon>
        <taxon>Cucujiformia</taxon>
        <taxon>Chrysomeloidea</taxon>
        <taxon>Cerambycidae</taxon>
        <taxon>Cerambycinae</taxon>
        <taxon>Callichromatini</taxon>
        <taxon>Aromia</taxon>
    </lineage>
</organism>
<dbReference type="GO" id="GO:0003676">
    <property type="term" value="F:nucleic acid binding"/>
    <property type="evidence" value="ECO:0007669"/>
    <property type="project" value="InterPro"/>
</dbReference>
<feature type="coiled-coil region" evidence="1">
    <location>
        <begin position="295"/>
        <end position="364"/>
    </location>
</feature>
<keyword evidence="3" id="KW-1185">Reference proteome</keyword>